<evidence type="ECO:0000256" key="6">
    <source>
        <dbReference type="SAM" id="MobiDB-lite"/>
    </source>
</evidence>
<dbReference type="SUPFAM" id="SSF101941">
    <property type="entry name" value="NAC domain"/>
    <property type="match status" value="1"/>
</dbReference>
<dbReference type="InterPro" id="IPR036093">
    <property type="entry name" value="NAC_dom_sf"/>
</dbReference>
<keyword evidence="4" id="KW-0804">Transcription</keyword>
<protein>
    <recommendedName>
        <fullName evidence="7">NAC domain-containing protein</fullName>
    </recommendedName>
</protein>
<evidence type="ECO:0000313" key="8">
    <source>
        <dbReference type="EMBL" id="KZV15980.1"/>
    </source>
</evidence>
<dbReference type="InterPro" id="IPR003441">
    <property type="entry name" value="NAC-dom"/>
</dbReference>
<dbReference type="GO" id="GO:0006355">
    <property type="term" value="P:regulation of DNA-templated transcription"/>
    <property type="evidence" value="ECO:0007669"/>
    <property type="project" value="InterPro"/>
</dbReference>
<name>A0A2Z7AAJ7_9LAMI</name>
<dbReference type="PROSITE" id="PS51005">
    <property type="entry name" value="NAC"/>
    <property type="match status" value="1"/>
</dbReference>
<evidence type="ECO:0000259" key="7">
    <source>
        <dbReference type="PROSITE" id="PS51005"/>
    </source>
</evidence>
<keyword evidence="2" id="KW-0805">Transcription regulation</keyword>
<evidence type="ECO:0000313" key="9">
    <source>
        <dbReference type="Proteomes" id="UP000250235"/>
    </source>
</evidence>
<dbReference type="GO" id="GO:0003677">
    <property type="term" value="F:DNA binding"/>
    <property type="evidence" value="ECO:0007669"/>
    <property type="project" value="UniProtKB-KW"/>
</dbReference>
<keyword evidence="9" id="KW-1185">Reference proteome</keyword>
<feature type="compositionally biased region" description="Polar residues" evidence="6">
    <location>
        <begin position="322"/>
        <end position="340"/>
    </location>
</feature>
<feature type="domain" description="NAC" evidence="7">
    <location>
        <begin position="129"/>
        <end position="273"/>
    </location>
</feature>
<proteinExistence type="predicted"/>
<feature type="region of interest" description="Disordered" evidence="6">
    <location>
        <begin position="321"/>
        <end position="340"/>
    </location>
</feature>
<evidence type="ECO:0000256" key="1">
    <source>
        <dbReference type="ARBA" id="ARBA00004123"/>
    </source>
</evidence>
<gene>
    <name evidence="8" type="ORF">F511_14346</name>
</gene>
<keyword evidence="3" id="KW-0238">DNA-binding</keyword>
<dbReference type="OrthoDB" id="744205at2759"/>
<dbReference type="AlphaFoldDB" id="A0A2Z7AAJ7"/>
<dbReference type="Gene3D" id="2.170.150.80">
    <property type="entry name" value="NAC domain"/>
    <property type="match status" value="1"/>
</dbReference>
<dbReference type="Proteomes" id="UP000250235">
    <property type="component" value="Unassembled WGS sequence"/>
</dbReference>
<dbReference type="PANTHER" id="PTHR31744">
    <property type="entry name" value="PROTEIN CUP-SHAPED COTYLEDON 2-RELATED"/>
    <property type="match status" value="1"/>
</dbReference>
<dbReference type="Pfam" id="PF02365">
    <property type="entry name" value="NAM"/>
    <property type="match status" value="1"/>
</dbReference>
<evidence type="ECO:0000256" key="3">
    <source>
        <dbReference type="ARBA" id="ARBA00023125"/>
    </source>
</evidence>
<evidence type="ECO:0000256" key="5">
    <source>
        <dbReference type="ARBA" id="ARBA00023242"/>
    </source>
</evidence>
<reference evidence="8 9" key="1">
    <citation type="journal article" date="2015" name="Proc. Natl. Acad. Sci. U.S.A.">
        <title>The resurrection genome of Boea hygrometrica: A blueprint for survival of dehydration.</title>
        <authorList>
            <person name="Xiao L."/>
            <person name="Yang G."/>
            <person name="Zhang L."/>
            <person name="Yang X."/>
            <person name="Zhao S."/>
            <person name="Ji Z."/>
            <person name="Zhou Q."/>
            <person name="Hu M."/>
            <person name="Wang Y."/>
            <person name="Chen M."/>
            <person name="Xu Y."/>
            <person name="Jin H."/>
            <person name="Xiao X."/>
            <person name="Hu G."/>
            <person name="Bao F."/>
            <person name="Hu Y."/>
            <person name="Wan P."/>
            <person name="Li L."/>
            <person name="Deng X."/>
            <person name="Kuang T."/>
            <person name="Xiang C."/>
            <person name="Zhu J.K."/>
            <person name="Oliver M.J."/>
            <person name="He Y."/>
        </authorList>
    </citation>
    <scope>NUCLEOTIDE SEQUENCE [LARGE SCALE GENOMIC DNA]</scope>
    <source>
        <strain evidence="9">cv. XS01</strain>
    </source>
</reference>
<organism evidence="8 9">
    <name type="scientific">Dorcoceras hygrometricum</name>
    <dbReference type="NCBI Taxonomy" id="472368"/>
    <lineage>
        <taxon>Eukaryota</taxon>
        <taxon>Viridiplantae</taxon>
        <taxon>Streptophyta</taxon>
        <taxon>Embryophyta</taxon>
        <taxon>Tracheophyta</taxon>
        <taxon>Spermatophyta</taxon>
        <taxon>Magnoliopsida</taxon>
        <taxon>eudicotyledons</taxon>
        <taxon>Gunneridae</taxon>
        <taxon>Pentapetalae</taxon>
        <taxon>asterids</taxon>
        <taxon>lamiids</taxon>
        <taxon>Lamiales</taxon>
        <taxon>Gesneriaceae</taxon>
        <taxon>Didymocarpoideae</taxon>
        <taxon>Trichosporeae</taxon>
        <taxon>Loxocarpinae</taxon>
        <taxon>Dorcoceras</taxon>
    </lineage>
</organism>
<keyword evidence="5" id="KW-0539">Nucleus</keyword>
<comment type="subcellular location">
    <subcellularLocation>
        <location evidence="1">Nucleus</location>
    </subcellularLocation>
</comment>
<dbReference type="GO" id="GO:0005634">
    <property type="term" value="C:nucleus"/>
    <property type="evidence" value="ECO:0007669"/>
    <property type="project" value="UniProtKB-SubCell"/>
</dbReference>
<dbReference type="EMBL" id="KV019588">
    <property type="protein sequence ID" value="KZV15980.1"/>
    <property type="molecule type" value="Genomic_DNA"/>
</dbReference>
<dbReference type="PANTHER" id="PTHR31744:SF233">
    <property type="entry name" value="NAC DOMAIN-CONTAINING PROTEIN 72-LIKE"/>
    <property type="match status" value="1"/>
</dbReference>
<accession>A0A2Z7AAJ7</accession>
<evidence type="ECO:0000256" key="2">
    <source>
        <dbReference type="ARBA" id="ARBA00023015"/>
    </source>
</evidence>
<sequence length="340" mass="38906">MVLNASLLMLPCRHDDLLDDYHILKNWEYDVWINSPQSVTERRRKFIRFSSGHSSASIWSCNDLDSSVDVDLVDVKSDNGSESLVEKEVFVSCSEQRATDKLKDRLLNRLRSISCMACGAINDDNVQSNNDSRVEETRIHRVKVQYFRRRMKKLSGLFTGEDSGKFLHENMYPTLARDEWYFFTSRELKYPNGSRPNRAAGDGYWKATVADQRIQQRQEVIGFKKTLVLTTGRPPTERRRIGSCTSTPFDRDPLVMMPTTTCSQTTACCVGYERKRTAVIQPNLPTQNVEVPQTNQARPQQIGLAIQPNLGGQFENPMNCVPHSQQNHFENQESSLEPFS</sequence>
<evidence type="ECO:0000256" key="4">
    <source>
        <dbReference type="ARBA" id="ARBA00023163"/>
    </source>
</evidence>